<dbReference type="InterPro" id="IPR057661">
    <property type="entry name" value="RsdA/BaiN/AoA(So)_Rossmann"/>
</dbReference>
<feature type="domain" description="RsdA/BaiN/AoA(So)-like insert" evidence="5">
    <location>
        <begin position="194"/>
        <end position="344"/>
    </location>
</feature>
<dbReference type="OrthoDB" id="5288829at2"/>
<evidence type="ECO:0000313" key="6">
    <source>
        <dbReference type="EMBL" id="QCK85307.1"/>
    </source>
</evidence>
<dbReference type="Gene3D" id="3.50.50.60">
    <property type="entry name" value="FAD/NAD(P)-binding domain"/>
    <property type="match status" value="1"/>
</dbReference>
<dbReference type="InterPro" id="IPR023166">
    <property type="entry name" value="BaiN-like_dom_sf"/>
</dbReference>
<evidence type="ECO:0000259" key="5">
    <source>
        <dbReference type="Pfam" id="PF22780"/>
    </source>
</evidence>
<dbReference type="KEGG" id="paqt:E8L99_05710"/>
<dbReference type="SUPFAM" id="SSF51905">
    <property type="entry name" value="FAD/NAD(P)-binding domain"/>
    <property type="match status" value="1"/>
</dbReference>
<dbReference type="RefSeq" id="WP_137098641.1">
    <property type="nucleotide sequence ID" value="NZ_CP039865.1"/>
</dbReference>
<dbReference type="InterPro" id="IPR036188">
    <property type="entry name" value="FAD/NAD-bd_sf"/>
</dbReference>
<accession>A0A4D7QJ22</accession>
<gene>
    <name evidence="6" type="ORF">E8L99_05710</name>
</gene>
<evidence type="ECO:0000256" key="3">
    <source>
        <dbReference type="ARBA" id="ARBA00022827"/>
    </source>
</evidence>
<dbReference type="PANTHER" id="PTHR42887:SF1">
    <property type="entry name" value="BLR3961 PROTEIN"/>
    <property type="match status" value="1"/>
</dbReference>
<dbReference type="Pfam" id="PF22780">
    <property type="entry name" value="HI0933_like_1st"/>
    <property type="match status" value="1"/>
</dbReference>
<dbReference type="AlphaFoldDB" id="A0A4D7QJ22"/>
<dbReference type="NCBIfam" id="TIGR03862">
    <property type="entry name" value="flavo_PP4765"/>
    <property type="match status" value="1"/>
</dbReference>
<dbReference type="InterPro" id="IPR055178">
    <property type="entry name" value="RsdA/BaiN/AoA(So)-like_dom"/>
</dbReference>
<name>A0A4D7QJ22_9HYPH</name>
<keyword evidence="2" id="KW-0285">Flavoprotein</keyword>
<dbReference type="PRINTS" id="PR00419">
    <property type="entry name" value="ADXRDTASE"/>
</dbReference>
<reference evidence="6 7" key="1">
    <citation type="submission" date="2019-04" db="EMBL/GenBank/DDBJ databases">
        <title>Phreatobacter aquaticus sp. nov.</title>
        <authorList>
            <person name="Choi A."/>
            <person name="Baek K."/>
        </authorList>
    </citation>
    <scope>NUCLEOTIDE SEQUENCE [LARGE SCALE GENOMIC DNA]</scope>
    <source>
        <strain evidence="6 7">NMCR1094</strain>
    </source>
</reference>
<dbReference type="NCBIfam" id="TIGR00275">
    <property type="entry name" value="aminoacetone oxidase family FAD-binding enzyme"/>
    <property type="match status" value="1"/>
</dbReference>
<comment type="cofactor">
    <cofactor evidence="1">
        <name>FAD</name>
        <dbReference type="ChEBI" id="CHEBI:57692"/>
    </cofactor>
</comment>
<feature type="domain" description="RsdA/BaiN/AoA(So)-like Rossmann fold-like" evidence="4">
    <location>
        <begin position="7"/>
        <end position="396"/>
    </location>
</feature>
<dbReference type="Gene3D" id="1.10.8.260">
    <property type="entry name" value="HI0933 insert domain-like"/>
    <property type="match status" value="1"/>
</dbReference>
<dbReference type="InterPro" id="IPR004792">
    <property type="entry name" value="BaiN-like"/>
</dbReference>
<dbReference type="Proteomes" id="UP000298588">
    <property type="component" value="Chromosome"/>
</dbReference>
<dbReference type="Pfam" id="PF03486">
    <property type="entry name" value="HI0933_like"/>
    <property type="match status" value="1"/>
</dbReference>
<dbReference type="SUPFAM" id="SSF160996">
    <property type="entry name" value="HI0933 insert domain-like"/>
    <property type="match status" value="1"/>
</dbReference>
<evidence type="ECO:0000259" key="4">
    <source>
        <dbReference type="Pfam" id="PF03486"/>
    </source>
</evidence>
<proteinExistence type="predicted"/>
<dbReference type="Gene3D" id="2.40.30.10">
    <property type="entry name" value="Translation factors"/>
    <property type="match status" value="1"/>
</dbReference>
<dbReference type="EMBL" id="CP039865">
    <property type="protein sequence ID" value="QCK85307.1"/>
    <property type="molecule type" value="Genomic_DNA"/>
</dbReference>
<dbReference type="PANTHER" id="PTHR42887">
    <property type="entry name" value="OS12G0638800 PROTEIN"/>
    <property type="match status" value="1"/>
</dbReference>
<evidence type="ECO:0000256" key="2">
    <source>
        <dbReference type="ARBA" id="ARBA00022630"/>
    </source>
</evidence>
<organism evidence="6 7">
    <name type="scientific">Phreatobacter aquaticus</name>
    <dbReference type="NCBI Taxonomy" id="2570229"/>
    <lineage>
        <taxon>Bacteria</taxon>
        <taxon>Pseudomonadati</taxon>
        <taxon>Pseudomonadota</taxon>
        <taxon>Alphaproteobacteria</taxon>
        <taxon>Hyphomicrobiales</taxon>
        <taxon>Phreatobacteraceae</taxon>
        <taxon>Phreatobacter</taxon>
    </lineage>
</organism>
<keyword evidence="3" id="KW-0274">FAD</keyword>
<evidence type="ECO:0000313" key="7">
    <source>
        <dbReference type="Proteomes" id="UP000298588"/>
    </source>
</evidence>
<dbReference type="InterPro" id="IPR022460">
    <property type="entry name" value="Flavoprotein_PP4765"/>
</dbReference>
<protein>
    <submittedName>
        <fullName evidence="6">TIGR03862 family flavoprotein</fullName>
    </submittedName>
</protein>
<keyword evidence="7" id="KW-1185">Reference proteome</keyword>
<sequence length="414" mass="42860">MSKKPAQVAIVGAGPAGLFAAERLAAAGLGVTVYDRMASPGRKFLLAGRGGLNLTHSEPREAFLARYGEARAWLQPVIDAFPPPALQAWAETLGEPTFVGSSGRVFPRSFKASPLLRAWLRRLDGLGVKLVTRHRLVGWGPNNALIFETADGRKTVRADAVILALGGASWPRMGSDGAWVDLLGAKDVPVAPLKPANMGVQIGWSPDFAARFAGQPLKGIAVAAGGPRTLGEAMITATGLEGSAIYAVSGRLRDGLATGRQTLTIDLRPSLSAEAIAGKLEGARAKDSLSTILRKRLAMAPQALGLLREGTGGPLPQSALGIARRIKAVALPVDSVSGIERAISSAGGVMAEAIADNGALKALPHVFVAGEMLDWEAPTGGYLLQASFATGEAAAQAVAASLKVRLADIAPSDW</sequence>
<evidence type="ECO:0000256" key="1">
    <source>
        <dbReference type="ARBA" id="ARBA00001974"/>
    </source>
</evidence>